<dbReference type="PANTHER" id="PTHR10885:SF0">
    <property type="entry name" value="ISOPENTENYL-DIPHOSPHATE DELTA-ISOMERASE"/>
    <property type="match status" value="1"/>
</dbReference>
<dbReference type="InterPro" id="IPR020084">
    <property type="entry name" value="NUDIX_hydrolase_CS"/>
</dbReference>
<dbReference type="GO" id="GO:0016020">
    <property type="term" value="C:membrane"/>
    <property type="evidence" value="ECO:0007669"/>
    <property type="project" value="InterPro"/>
</dbReference>
<dbReference type="Gene3D" id="3.90.79.10">
    <property type="entry name" value="Nucleoside Triphosphate Pyrophosphohydrolase"/>
    <property type="match status" value="1"/>
</dbReference>
<evidence type="ECO:0000313" key="4">
    <source>
        <dbReference type="EMBL" id="HED10813.1"/>
    </source>
</evidence>
<dbReference type="CDD" id="cd04692">
    <property type="entry name" value="NUDIX_Hydrolase"/>
    <property type="match status" value="1"/>
</dbReference>
<organism evidence="4">
    <name type="scientific">Caldithrix abyssi</name>
    <dbReference type="NCBI Taxonomy" id="187145"/>
    <lineage>
        <taxon>Bacteria</taxon>
        <taxon>Pseudomonadati</taxon>
        <taxon>Calditrichota</taxon>
        <taxon>Calditrichia</taxon>
        <taxon>Calditrichales</taxon>
        <taxon>Calditrichaceae</taxon>
        <taxon>Caldithrix</taxon>
    </lineage>
</organism>
<reference evidence="4" key="1">
    <citation type="journal article" date="2020" name="mSystems">
        <title>Genome- and Community-Level Interaction Insights into Carbon Utilization and Element Cycling Functions of Hydrothermarchaeota in Hydrothermal Sediment.</title>
        <authorList>
            <person name="Zhou Z."/>
            <person name="Liu Y."/>
            <person name="Xu W."/>
            <person name="Pan J."/>
            <person name="Luo Z.H."/>
            <person name="Li M."/>
        </authorList>
    </citation>
    <scope>NUCLEOTIDE SEQUENCE [LARGE SCALE GENOMIC DNA]</scope>
    <source>
        <strain evidence="4">HyVt-456</strain>
    </source>
</reference>
<dbReference type="PANTHER" id="PTHR10885">
    <property type="entry name" value="ISOPENTENYL-DIPHOSPHATE DELTA-ISOMERASE"/>
    <property type="match status" value="1"/>
</dbReference>
<evidence type="ECO:0000256" key="2">
    <source>
        <dbReference type="SAM" id="Phobius"/>
    </source>
</evidence>
<feature type="domain" description="Nudix hydrolase" evidence="3">
    <location>
        <begin position="225"/>
        <end position="355"/>
    </location>
</feature>
<dbReference type="GO" id="GO:0016787">
    <property type="term" value="F:hydrolase activity"/>
    <property type="evidence" value="ECO:0007669"/>
    <property type="project" value="UniProtKB-KW"/>
</dbReference>
<name>A0A7V1PUJ1_CALAY</name>
<dbReference type="PROSITE" id="PS51462">
    <property type="entry name" value="NUDIX"/>
    <property type="match status" value="1"/>
</dbReference>
<feature type="transmembrane region" description="Helical" evidence="2">
    <location>
        <begin position="7"/>
        <end position="24"/>
    </location>
</feature>
<gene>
    <name evidence="4" type="ORF">ENJ10_08995</name>
</gene>
<dbReference type="PROSITE" id="PS00893">
    <property type="entry name" value="NUDIX_BOX"/>
    <property type="match status" value="1"/>
</dbReference>
<dbReference type="Pfam" id="PF00293">
    <property type="entry name" value="NUDIX"/>
    <property type="match status" value="1"/>
</dbReference>
<keyword evidence="2" id="KW-0812">Transmembrane</keyword>
<feature type="transmembrane region" description="Helical" evidence="2">
    <location>
        <begin position="132"/>
        <end position="152"/>
    </location>
</feature>
<feature type="transmembrane region" description="Helical" evidence="2">
    <location>
        <begin position="88"/>
        <end position="111"/>
    </location>
</feature>
<dbReference type="EMBL" id="DRLD01000250">
    <property type="protein sequence ID" value="HED10813.1"/>
    <property type="molecule type" value="Genomic_DNA"/>
</dbReference>
<dbReference type="InterPro" id="IPR000086">
    <property type="entry name" value="NUDIX_hydrolase_dom"/>
</dbReference>
<feature type="transmembrane region" description="Helical" evidence="2">
    <location>
        <begin position="57"/>
        <end position="76"/>
    </location>
</feature>
<feature type="transmembrane region" description="Helical" evidence="2">
    <location>
        <begin position="30"/>
        <end position="50"/>
    </location>
</feature>
<dbReference type="InterPro" id="IPR015797">
    <property type="entry name" value="NUDIX_hydrolase-like_dom_sf"/>
</dbReference>
<accession>A0A7V1PUJ1</accession>
<proteinExistence type="predicted"/>
<protein>
    <submittedName>
        <fullName evidence="4">NUDIX domain-containing protein</fullName>
    </submittedName>
</protein>
<keyword evidence="2" id="KW-1133">Transmembrane helix</keyword>
<feature type="transmembrane region" description="Helical" evidence="2">
    <location>
        <begin position="158"/>
        <end position="182"/>
    </location>
</feature>
<dbReference type="AlphaFoldDB" id="A0A7V1PUJ1"/>
<keyword evidence="1" id="KW-0378">Hydrolase</keyword>
<sequence length="372" mass="42771">MNNRNQIVKQFSIGFIPLLVFLVAEYFYGVVVGLAVAMAFSLAELAYLWFRHRRVDTFILVDVGLLLVLAGISIVLDSDLLFKLKPAVMEFILVGVLAVHGFTRHPVLLWMMKRYMAGMEPGEAQKAMLKTMARFLALIFLLHTALIVWSAYYWSDAAWAFVSGGLFYVIMAVVFAGQWFYLKRKGRANRPPAVDDDEEWFDLVDEQGRITGRAPRSRVHGDPRLLHPVVHVHVLNEKGQLLLQKRSAGKELYPACWDTAVGGHVASGENIMQALMREAREELNIDARKAVPLFRYVMRNDYESELVHTFLLRRNGPFRHNREEIEEVRFWSPPEIEESTGEKFTPNLLEELKMLREKGLLGAAREKKRKRR</sequence>
<comment type="caution">
    <text evidence="4">The sequence shown here is derived from an EMBL/GenBank/DDBJ whole genome shotgun (WGS) entry which is preliminary data.</text>
</comment>
<dbReference type="InterPro" id="IPR006008">
    <property type="entry name" value="YciB"/>
</dbReference>
<evidence type="ECO:0000256" key="1">
    <source>
        <dbReference type="ARBA" id="ARBA00022801"/>
    </source>
</evidence>
<evidence type="ECO:0000259" key="3">
    <source>
        <dbReference type="PROSITE" id="PS51462"/>
    </source>
</evidence>
<dbReference type="Proteomes" id="UP000886005">
    <property type="component" value="Unassembled WGS sequence"/>
</dbReference>
<keyword evidence="2" id="KW-0472">Membrane</keyword>
<dbReference type="SUPFAM" id="SSF55811">
    <property type="entry name" value="Nudix"/>
    <property type="match status" value="1"/>
</dbReference>
<dbReference type="Pfam" id="PF04279">
    <property type="entry name" value="IspA"/>
    <property type="match status" value="1"/>
</dbReference>